<dbReference type="RefSeq" id="WP_269443734.1">
    <property type="nucleotide sequence ID" value="NZ_CP097463.1"/>
</dbReference>
<dbReference type="Pfam" id="PF00480">
    <property type="entry name" value="ROK"/>
    <property type="match status" value="1"/>
</dbReference>
<reference evidence="3" key="1">
    <citation type="submission" date="2022-05" db="EMBL/GenBank/DDBJ databases">
        <title>Jatrophihabitans sp. SB3-54 whole genome sequence.</title>
        <authorList>
            <person name="Suh M.K."/>
            <person name="Eom M.K."/>
            <person name="Kim J.S."/>
            <person name="Kim H.S."/>
            <person name="Do H.E."/>
            <person name="Shin Y.K."/>
            <person name="Lee J.-S."/>
        </authorList>
    </citation>
    <scope>NUCLEOTIDE SEQUENCE</scope>
    <source>
        <strain evidence="3">SB3-54</strain>
    </source>
</reference>
<dbReference type="PANTHER" id="PTHR18964">
    <property type="entry name" value="ROK (REPRESSOR, ORF, KINASE) FAMILY"/>
    <property type="match status" value="1"/>
</dbReference>
<dbReference type="CDD" id="cd24076">
    <property type="entry name" value="ASKHA_ATPase_ROK_BsXylR-like"/>
    <property type="match status" value="1"/>
</dbReference>
<protein>
    <submittedName>
        <fullName evidence="3">ROK family transcriptional regulator</fullName>
    </submittedName>
</protein>
<dbReference type="InterPro" id="IPR000600">
    <property type="entry name" value="ROK"/>
</dbReference>
<evidence type="ECO:0000259" key="2">
    <source>
        <dbReference type="Pfam" id="PF12802"/>
    </source>
</evidence>
<dbReference type="Pfam" id="PF12802">
    <property type="entry name" value="MarR_2"/>
    <property type="match status" value="1"/>
</dbReference>
<comment type="similarity">
    <text evidence="1">Belongs to the ROK (NagC/XylR) family.</text>
</comment>
<dbReference type="EMBL" id="CP097463">
    <property type="protein sequence ID" value="WAX57196.1"/>
    <property type="molecule type" value="Genomic_DNA"/>
</dbReference>
<dbReference type="InterPro" id="IPR036390">
    <property type="entry name" value="WH_DNA-bd_sf"/>
</dbReference>
<proteinExistence type="inferred from homology"/>
<organism evidence="3 4">
    <name type="scientific">Jatrophihabitans cynanchi</name>
    <dbReference type="NCBI Taxonomy" id="2944128"/>
    <lineage>
        <taxon>Bacteria</taxon>
        <taxon>Bacillati</taxon>
        <taxon>Actinomycetota</taxon>
        <taxon>Actinomycetes</taxon>
        <taxon>Jatrophihabitantales</taxon>
        <taxon>Jatrophihabitantaceae</taxon>
        <taxon>Jatrophihabitans</taxon>
    </lineage>
</organism>
<gene>
    <name evidence="3" type="ORF">M6B22_00155</name>
</gene>
<dbReference type="SUPFAM" id="SSF53067">
    <property type="entry name" value="Actin-like ATPase domain"/>
    <property type="match status" value="1"/>
</dbReference>
<keyword evidence="4" id="KW-1185">Reference proteome</keyword>
<dbReference type="InterPro" id="IPR000835">
    <property type="entry name" value="HTH_MarR-typ"/>
</dbReference>
<feature type="domain" description="HTH marR-type" evidence="2">
    <location>
        <begin position="20"/>
        <end position="67"/>
    </location>
</feature>
<sequence>MRRETVARPDAIRRHNLGLLLGHVHRDGELTRAQLTQRLALSRSTIGALVADLTESGLLDERVPNGGERAGRPSHVVAPREDGPYAVAVDVDVSRVSCAAVGIGGHVLARHAVANTEPASARLTATLIAESIDALAQQMKPGAWPVGIGVSVPGTVSRTDAMVEFAPNLGWRDEPFGKLLSSVVPEGFAVAVGNDADVAMMAEHLRGAARDCDDAVFLMGRIGVGAGVIANGSPLRGRDGHAGEVGHNVVDASGPRCHCGKRGCVETYVGDKALLKLAGRRRLPTSESVAALFADARGGDERAATAVRTVARSLGHTVATLVNVLNPERVILGGSLAGVFEFAADEVAAAMDEYAMSVAHEAVQLCTPGLGADSTLLGSAELAFARLLADPLAR</sequence>
<dbReference type="PANTHER" id="PTHR18964:SF149">
    <property type="entry name" value="BIFUNCTIONAL UDP-N-ACETYLGLUCOSAMINE 2-EPIMERASE_N-ACETYLMANNOSAMINE KINASE"/>
    <property type="match status" value="1"/>
</dbReference>
<name>A0ABY7K1K1_9ACTN</name>
<dbReference type="Gene3D" id="1.10.10.10">
    <property type="entry name" value="Winged helix-like DNA-binding domain superfamily/Winged helix DNA-binding domain"/>
    <property type="match status" value="1"/>
</dbReference>
<evidence type="ECO:0000313" key="3">
    <source>
        <dbReference type="EMBL" id="WAX57196.1"/>
    </source>
</evidence>
<evidence type="ECO:0000256" key="1">
    <source>
        <dbReference type="ARBA" id="ARBA00006479"/>
    </source>
</evidence>
<accession>A0ABY7K1K1</accession>
<dbReference type="Proteomes" id="UP001164693">
    <property type="component" value="Chromosome"/>
</dbReference>
<dbReference type="Gene3D" id="3.30.420.40">
    <property type="match status" value="2"/>
</dbReference>
<dbReference type="InterPro" id="IPR036388">
    <property type="entry name" value="WH-like_DNA-bd_sf"/>
</dbReference>
<evidence type="ECO:0000313" key="4">
    <source>
        <dbReference type="Proteomes" id="UP001164693"/>
    </source>
</evidence>
<dbReference type="InterPro" id="IPR043129">
    <property type="entry name" value="ATPase_NBD"/>
</dbReference>
<dbReference type="SUPFAM" id="SSF46785">
    <property type="entry name" value="Winged helix' DNA-binding domain"/>
    <property type="match status" value="1"/>
</dbReference>